<keyword evidence="7 10" id="KW-0063">Aspartyl esterase</keyword>
<protein>
    <recommendedName>
        <fullName evidence="3 10">Pectinesterase</fullName>
        <ecNumber evidence="3 10">3.1.1.11</ecNumber>
    </recommendedName>
</protein>
<evidence type="ECO:0000256" key="8">
    <source>
        <dbReference type="ARBA" id="ARBA00023316"/>
    </source>
</evidence>
<feature type="active site" evidence="9">
    <location>
        <position position="176"/>
    </location>
</feature>
<reference evidence="12 13" key="1">
    <citation type="journal article" date="2021" name="Hortic Res">
        <title>The domestication of Cucurbita argyrosperma as revealed by the genome of its wild relative.</title>
        <authorList>
            <person name="Barrera-Redondo J."/>
            <person name="Sanchez-de la Vega G."/>
            <person name="Aguirre-Liguori J.A."/>
            <person name="Castellanos-Morales G."/>
            <person name="Gutierrez-Guerrero Y.T."/>
            <person name="Aguirre-Dugua X."/>
            <person name="Aguirre-Planter E."/>
            <person name="Tenaillon M.I."/>
            <person name="Lira-Saade R."/>
            <person name="Eguiarte L.E."/>
        </authorList>
    </citation>
    <scope>NUCLEOTIDE SEQUENCE [LARGE SCALE GENOMIC DNA]</scope>
    <source>
        <strain evidence="12">JBR-2021</strain>
    </source>
</reference>
<evidence type="ECO:0000313" key="13">
    <source>
        <dbReference type="Proteomes" id="UP000685013"/>
    </source>
</evidence>
<evidence type="ECO:0000256" key="5">
    <source>
        <dbReference type="ARBA" id="ARBA00022525"/>
    </source>
</evidence>
<accession>A0AAV6MPC6</accession>
<dbReference type="InterPro" id="IPR000070">
    <property type="entry name" value="Pectinesterase_cat"/>
</dbReference>
<evidence type="ECO:0000256" key="9">
    <source>
        <dbReference type="PROSITE-ProRule" id="PRU10040"/>
    </source>
</evidence>
<dbReference type="GO" id="GO:0042545">
    <property type="term" value="P:cell wall modification"/>
    <property type="evidence" value="ECO:0007669"/>
    <property type="project" value="UniProtKB-UniRule"/>
</dbReference>
<evidence type="ECO:0000256" key="10">
    <source>
        <dbReference type="RuleBase" id="RU000589"/>
    </source>
</evidence>
<evidence type="ECO:0000256" key="3">
    <source>
        <dbReference type="ARBA" id="ARBA00013229"/>
    </source>
</evidence>
<feature type="chain" id="PRO_5043086304" description="Pectinesterase" evidence="10">
    <location>
        <begin position="20"/>
        <end position="335"/>
    </location>
</feature>
<sequence>MSCFFILFFVTFFCTTSSCISYNATVSLDGKGDYTTIGAAIAAAPNNSDSRFIIHVKPGMYFEYIRIESSKTFITLKGDDASTTTIVGNRSQATGFGTADSATFVVGANHFLAVSITFSNSAGAGPNHGQAVALLNSNNVNYTVFYKCVFLGYQDTLFINGKMLFFKDCEIYGTVDFIFGNALVVFQDCRIYARLLNNTVTVTAQSKENQLQLSGFSFQNCSVMASPELGPVNETIVFLGRPWRDYSTVIFMESFLDSVVNPAGWSEWSNSSSLKLLFYAEYGNRGPGANLSGRVKWPGFHAIENRKEATRFSVRQFINGTTWLPETGVPYRPDL</sequence>
<feature type="non-terminal residue" evidence="12">
    <location>
        <position position="1"/>
    </location>
</feature>
<gene>
    <name evidence="12" type="primary">PME39</name>
    <name evidence="12" type="ORF">SDJN03_20214</name>
</gene>
<dbReference type="PROSITE" id="PS00503">
    <property type="entry name" value="PECTINESTERASE_2"/>
    <property type="match status" value="1"/>
</dbReference>
<dbReference type="EMBL" id="JAGKQH010000013">
    <property type="protein sequence ID" value="KAG6584282.1"/>
    <property type="molecule type" value="Genomic_DNA"/>
</dbReference>
<keyword evidence="6 10" id="KW-0378">Hydrolase</keyword>
<keyword evidence="4" id="KW-0134">Cell wall</keyword>
<evidence type="ECO:0000256" key="1">
    <source>
        <dbReference type="ARBA" id="ARBA00004191"/>
    </source>
</evidence>
<comment type="catalytic activity">
    <reaction evidence="10">
        <text>[(1-&gt;4)-alpha-D-galacturonosyl methyl ester](n) + n H2O = [(1-&gt;4)-alpha-D-galacturonosyl](n) + n methanol + n H(+)</text>
        <dbReference type="Rhea" id="RHEA:22380"/>
        <dbReference type="Rhea" id="RHEA-COMP:14570"/>
        <dbReference type="Rhea" id="RHEA-COMP:14573"/>
        <dbReference type="ChEBI" id="CHEBI:15377"/>
        <dbReference type="ChEBI" id="CHEBI:15378"/>
        <dbReference type="ChEBI" id="CHEBI:17790"/>
        <dbReference type="ChEBI" id="CHEBI:140522"/>
        <dbReference type="ChEBI" id="CHEBI:140523"/>
        <dbReference type="EC" id="3.1.1.11"/>
    </reaction>
</comment>
<comment type="pathway">
    <text evidence="2 10">Glycan metabolism; pectin degradation; 2-dehydro-3-deoxy-D-gluconate from pectin: step 1/5.</text>
</comment>
<dbReference type="GO" id="GO:0045490">
    <property type="term" value="P:pectin catabolic process"/>
    <property type="evidence" value="ECO:0007669"/>
    <property type="project" value="UniProtKB-UniRule"/>
</dbReference>
<evidence type="ECO:0000259" key="11">
    <source>
        <dbReference type="Pfam" id="PF01095"/>
    </source>
</evidence>
<name>A0AAV6MPC6_9ROSI</name>
<evidence type="ECO:0000313" key="12">
    <source>
        <dbReference type="EMBL" id="KAG6584282.1"/>
    </source>
</evidence>
<dbReference type="PANTHER" id="PTHR31707">
    <property type="entry name" value="PECTINESTERASE"/>
    <property type="match status" value="1"/>
</dbReference>
<evidence type="ECO:0000256" key="4">
    <source>
        <dbReference type="ARBA" id="ARBA00022512"/>
    </source>
</evidence>
<dbReference type="EC" id="3.1.1.11" evidence="3 10"/>
<keyword evidence="10" id="KW-0732">Signal</keyword>
<dbReference type="FunFam" id="2.160.20.10:FF:000029">
    <property type="entry name" value="Pectinesterase 4"/>
    <property type="match status" value="1"/>
</dbReference>
<evidence type="ECO:0000256" key="6">
    <source>
        <dbReference type="ARBA" id="ARBA00022801"/>
    </source>
</evidence>
<keyword evidence="5" id="KW-0964">Secreted</keyword>
<feature type="domain" description="Pectinesterase catalytic" evidence="11">
    <location>
        <begin position="23"/>
        <end position="320"/>
    </location>
</feature>
<comment type="subcellular location">
    <subcellularLocation>
        <location evidence="1">Secreted</location>
        <location evidence="1">Cell wall</location>
    </subcellularLocation>
</comment>
<keyword evidence="13" id="KW-1185">Reference proteome</keyword>
<evidence type="ECO:0000256" key="2">
    <source>
        <dbReference type="ARBA" id="ARBA00005184"/>
    </source>
</evidence>
<feature type="signal peptide" evidence="10">
    <location>
        <begin position="1"/>
        <end position="19"/>
    </location>
</feature>
<evidence type="ECO:0000256" key="7">
    <source>
        <dbReference type="ARBA" id="ARBA00023085"/>
    </source>
</evidence>
<organism evidence="12 13">
    <name type="scientific">Cucurbita argyrosperma subsp. sororia</name>
    <dbReference type="NCBI Taxonomy" id="37648"/>
    <lineage>
        <taxon>Eukaryota</taxon>
        <taxon>Viridiplantae</taxon>
        <taxon>Streptophyta</taxon>
        <taxon>Embryophyta</taxon>
        <taxon>Tracheophyta</taxon>
        <taxon>Spermatophyta</taxon>
        <taxon>Magnoliopsida</taxon>
        <taxon>eudicotyledons</taxon>
        <taxon>Gunneridae</taxon>
        <taxon>Pentapetalae</taxon>
        <taxon>rosids</taxon>
        <taxon>fabids</taxon>
        <taxon>Cucurbitales</taxon>
        <taxon>Cucurbitaceae</taxon>
        <taxon>Cucurbiteae</taxon>
        <taxon>Cucurbita</taxon>
    </lineage>
</organism>
<dbReference type="AlphaFoldDB" id="A0AAV6MPC6"/>
<dbReference type="Proteomes" id="UP000685013">
    <property type="component" value="Chromosome 13"/>
</dbReference>
<dbReference type="InterPro" id="IPR033131">
    <property type="entry name" value="Pectinesterase_Asp_AS"/>
</dbReference>
<proteinExistence type="predicted"/>
<dbReference type="Pfam" id="PF01095">
    <property type="entry name" value="Pectinesterase"/>
    <property type="match status" value="1"/>
</dbReference>
<comment type="caution">
    <text evidence="12">The sequence shown here is derived from an EMBL/GenBank/DDBJ whole genome shotgun (WGS) entry which is preliminary data.</text>
</comment>
<keyword evidence="8" id="KW-0961">Cell wall biogenesis/degradation</keyword>
<dbReference type="GO" id="GO:0030599">
    <property type="term" value="F:pectinesterase activity"/>
    <property type="evidence" value="ECO:0007669"/>
    <property type="project" value="UniProtKB-UniRule"/>
</dbReference>